<sequence>MKTVEVPMTEFVKIPLFPLGVVLLPGMHMPLHIFEERYKQMISECLAQERPFGIVLFDGGSIRSVGCMARITKVLKRYDDGRMDIMTRGGKRFVIREMLQDRSYMEARVFFFDDALEDAPVRELEQAVNAALKLIESSPDIDRFPSALGETVDPKSLAFAIAAMEGFTPAERQGILEMTSPLERLEKCVQALSRIVARNRLTLEIRQLISGNGHPTKSILRELEDQSKG</sequence>
<dbReference type="InterPro" id="IPR046336">
    <property type="entry name" value="Lon_prtase_N_sf"/>
</dbReference>
<dbReference type="PANTHER" id="PTHR46732">
    <property type="entry name" value="ATP-DEPENDENT PROTEASE LA (LON) DOMAIN PROTEIN"/>
    <property type="match status" value="1"/>
</dbReference>
<evidence type="ECO:0000313" key="2">
    <source>
        <dbReference type="EMBL" id="BBO75804.1"/>
    </source>
</evidence>
<dbReference type="EMBL" id="AP021875">
    <property type="protein sequence ID" value="BBO75804.1"/>
    <property type="molecule type" value="Genomic_DNA"/>
</dbReference>
<dbReference type="InterPro" id="IPR003111">
    <property type="entry name" value="Lon_prtase_N"/>
</dbReference>
<gene>
    <name evidence="2" type="ORF">DSCW_32210</name>
</gene>
<organism evidence="2 3">
    <name type="scientific">Desulfosarcina widdelii</name>
    <dbReference type="NCBI Taxonomy" id="947919"/>
    <lineage>
        <taxon>Bacteria</taxon>
        <taxon>Pseudomonadati</taxon>
        <taxon>Thermodesulfobacteriota</taxon>
        <taxon>Desulfobacteria</taxon>
        <taxon>Desulfobacterales</taxon>
        <taxon>Desulfosarcinaceae</taxon>
        <taxon>Desulfosarcina</taxon>
    </lineage>
</organism>
<evidence type="ECO:0000259" key="1">
    <source>
        <dbReference type="PROSITE" id="PS51787"/>
    </source>
</evidence>
<keyword evidence="3" id="KW-1185">Reference proteome</keyword>
<feature type="domain" description="Lon N-terminal" evidence="1">
    <location>
        <begin position="11"/>
        <end position="196"/>
    </location>
</feature>
<name>A0A5K7ZBI3_9BACT</name>
<dbReference type="Pfam" id="PF02190">
    <property type="entry name" value="LON_substr_bdg"/>
    <property type="match status" value="1"/>
</dbReference>
<dbReference type="Gene3D" id="2.30.130.40">
    <property type="entry name" value="LON domain-like"/>
    <property type="match status" value="1"/>
</dbReference>
<dbReference type="GO" id="GO:0006508">
    <property type="term" value="P:proteolysis"/>
    <property type="evidence" value="ECO:0007669"/>
    <property type="project" value="UniProtKB-KW"/>
</dbReference>
<dbReference type="Proteomes" id="UP000427769">
    <property type="component" value="Chromosome"/>
</dbReference>
<dbReference type="AlphaFoldDB" id="A0A5K7ZBI3"/>
<dbReference type="PANTHER" id="PTHR46732:SF8">
    <property type="entry name" value="ATP-DEPENDENT PROTEASE LA (LON) DOMAIN PROTEIN"/>
    <property type="match status" value="1"/>
</dbReference>
<accession>A0A5K7ZBI3</accession>
<proteinExistence type="predicted"/>
<reference evidence="2 3" key="1">
    <citation type="submission" date="2019-11" db="EMBL/GenBank/DDBJ databases">
        <title>Comparative genomics of hydrocarbon-degrading Desulfosarcina strains.</title>
        <authorList>
            <person name="Watanabe M."/>
            <person name="Kojima H."/>
            <person name="Fukui M."/>
        </authorList>
    </citation>
    <scope>NUCLEOTIDE SEQUENCE [LARGE SCALE GENOMIC DNA]</scope>
    <source>
        <strain evidence="2 3">PP31</strain>
    </source>
</reference>
<evidence type="ECO:0000313" key="3">
    <source>
        <dbReference type="Proteomes" id="UP000427769"/>
    </source>
</evidence>
<keyword evidence="2" id="KW-0378">Hydrolase</keyword>
<protein>
    <submittedName>
        <fullName evidence="2">ATP-dependent protease</fullName>
    </submittedName>
</protein>
<dbReference type="InterPro" id="IPR015947">
    <property type="entry name" value="PUA-like_sf"/>
</dbReference>
<dbReference type="SUPFAM" id="SSF88697">
    <property type="entry name" value="PUA domain-like"/>
    <property type="match status" value="1"/>
</dbReference>
<dbReference type="KEGG" id="dwd:DSCW_32210"/>
<dbReference type="PROSITE" id="PS51787">
    <property type="entry name" value="LON_N"/>
    <property type="match status" value="1"/>
</dbReference>
<dbReference type="SMART" id="SM00464">
    <property type="entry name" value="LON"/>
    <property type="match status" value="1"/>
</dbReference>
<dbReference type="GO" id="GO:0008233">
    <property type="term" value="F:peptidase activity"/>
    <property type="evidence" value="ECO:0007669"/>
    <property type="project" value="UniProtKB-KW"/>
</dbReference>
<dbReference type="Gene3D" id="1.20.58.1480">
    <property type="match status" value="1"/>
</dbReference>
<keyword evidence="2" id="KW-0645">Protease</keyword>